<dbReference type="EMBL" id="BANC01000053">
    <property type="protein sequence ID" value="GAN80593.1"/>
    <property type="molecule type" value="Genomic_DNA"/>
</dbReference>
<name>A0A0D6PH95_9PROT</name>
<dbReference type="Proteomes" id="UP000032668">
    <property type="component" value="Unassembled WGS sequence"/>
</dbReference>
<sequence>MRQHSSAPVMERQSDKAEHRRGQPAPPISLELIAARLAALDAGQAAMSGALGLMLDTLHVQTTLLRKLNEFAAEDAAPSPLLTTLQSLTAAIMELDASVGDVERKFDGLAQILSMAFDGPPAETPSDQNGPAWPQGPAMDGEGG</sequence>
<feature type="compositionally biased region" description="Basic and acidic residues" evidence="1">
    <location>
        <begin position="12"/>
        <end position="21"/>
    </location>
</feature>
<organism evidence="2 3">
    <name type="scientific">Acidocella aminolytica 101 = DSM 11237</name>
    <dbReference type="NCBI Taxonomy" id="1120923"/>
    <lineage>
        <taxon>Bacteria</taxon>
        <taxon>Pseudomonadati</taxon>
        <taxon>Pseudomonadota</taxon>
        <taxon>Alphaproteobacteria</taxon>
        <taxon>Acetobacterales</taxon>
        <taxon>Acidocellaceae</taxon>
        <taxon>Acidocella</taxon>
    </lineage>
</organism>
<feature type="region of interest" description="Disordered" evidence="1">
    <location>
        <begin position="118"/>
        <end position="144"/>
    </location>
</feature>
<feature type="region of interest" description="Disordered" evidence="1">
    <location>
        <begin position="1"/>
        <end position="24"/>
    </location>
</feature>
<reference evidence="2 3" key="1">
    <citation type="submission" date="2012-11" db="EMBL/GenBank/DDBJ databases">
        <title>Whole genome sequence of Acidocella aminolytica 101 = DSM 11237.</title>
        <authorList>
            <person name="Azuma Y."/>
            <person name="Higashiura N."/>
            <person name="Hirakawa H."/>
            <person name="Matsushita K."/>
        </authorList>
    </citation>
    <scope>NUCLEOTIDE SEQUENCE [LARGE SCALE GENOMIC DNA]</scope>
    <source>
        <strain evidence="3">101 / DSM 11237</strain>
    </source>
</reference>
<evidence type="ECO:0000313" key="3">
    <source>
        <dbReference type="Proteomes" id="UP000032668"/>
    </source>
</evidence>
<gene>
    <name evidence="2" type="ORF">Aam_054_014</name>
</gene>
<comment type="caution">
    <text evidence="2">The sequence shown here is derived from an EMBL/GenBank/DDBJ whole genome shotgun (WGS) entry which is preliminary data.</text>
</comment>
<accession>A0A0D6PH95</accession>
<evidence type="ECO:0000313" key="2">
    <source>
        <dbReference type="EMBL" id="GAN80593.1"/>
    </source>
</evidence>
<evidence type="ECO:0000256" key="1">
    <source>
        <dbReference type="SAM" id="MobiDB-lite"/>
    </source>
</evidence>
<proteinExistence type="predicted"/>
<dbReference type="STRING" id="1120923.SAMN02746095_02524"/>
<protein>
    <submittedName>
        <fullName evidence="2">Uncharacterized protein</fullName>
    </submittedName>
</protein>
<dbReference type="AlphaFoldDB" id="A0A0D6PH95"/>
<keyword evidence="3" id="KW-1185">Reference proteome</keyword>